<keyword evidence="9" id="KW-0411">Iron-sulfur</keyword>
<dbReference type="InterPro" id="IPR010046">
    <property type="entry name" value="Mopterin_OxRdtse_a_bac"/>
</dbReference>
<dbReference type="CDD" id="cd02787">
    <property type="entry name" value="MopB_CT_ydeP"/>
    <property type="match status" value="1"/>
</dbReference>
<comment type="cofactor">
    <cofactor evidence="2">
        <name>[4Fe-4S] cluster</name>
        <dbReference type="ChEBI" id="CHEBI:49883"/>
    </cofactor>
</comment>
<dbReference type="PIRSF" id="PIRSF000144">
    <property type="entry name" value="CbbBc"/>
    <property type="match status" value="1"/>
</dbReference>
<evidence type="ECO:0000256" key="1">
    <source>
        <dbReference type="ARBA" id="ARBA00001942"/>
    </source>
</evidence>
<evidence type="ECO:0000256" key="5">
    <source>
        <dbReference type="ARBA" id="ARBA00022505"/>
    </source>
</evidence>
<evidence type="ECO:0000256" key="9">
    <source>
        <dbReference type="ARBA" id="ARBA00023014"/>
    </source>
</evidence>
<evidence type="ECO:0000256" key="4">
    <source>
        <dbReference type="ARBA" id="ARBA00022485"/>
    </source>
</evidence>
<evidence type="ECO:0000256" key="3">
    <source>
        <dbReference type="ARBA" id="ARBA00010312"/>
    </source>
</evidence>
<dbReference type="GO" id="GO:0008863">
    <property type="term" value="F:formate dehydrogenase (NAD+) activity"/>
    <property type="evidence" value="ECO:0007669"/>
    <property type="project" value="InterPro"/>
</dbReference>
<dbReference type="Gene3D" id="3.40.228.10">
    <property type="entry name" value="Dimethylsulfoxide Reductase, domain 2"/>
    <property type="match status" value="2"/>
</dbReference>
<dbReference type="GO" id="GO:0043546">
    <property type="term" value="F:molybdopterin cofactor binding"/>
    <property type="evidence" value="ECO:0007669"/>
    <property type="project" value="InterPro"/>
</dbReference>
<proteinExistence type="inferred from homology"/>
<protein>
    <submittedName>
        <fullName evidence="10">FdhF/YdeP family oxidoreductase</fullName>
    </submittedName>
</protein>
<keyword evidence="7" id="KW-0560">Oxidoreductase</keyword>
<dbReference type="GO" id="GO:1990204">
    <property type="term" value="C:oxidoreductase complex"/>
    <property type="evidence" value="ECO:0007669"/>
    <property type="project" value="UniProtKB-ARBA"/>
</dbReference>
<keyword evidence="8" id="KW-0408">Iron</keyword>
<dbReference type="GO" id="GO:0016020">
    <property type="term" value="C:membrane"/>
    <property type="evidence" value="ECO:0007669"/>
    <property type="project" value="TreeGrafter"/>
</dbReference>
<dbReference type="Proteomes" id="UP000540266">
    <property type="component" value="Plasmid pBS3d"/>
</dbReference>
<dbReference type="GO" id="GO:0051539">
    <property type="term" value="F:4 iron, 4 sulfur cluster binding"/>
    <property type="evidence" value="ECO:0007669"/>
    <property type="project" value="UniProtKB-KW"/>
</dbReference>
<dbReference type="GeneID" id="45961225"/>
<sequence length="800" mass="88028">MSTKSKHHPTIGENTGTAGGWGAARAVGEILLREHVPRSGSSLLAHHNKPDGYMCVSCAWAKPAKPHAMEFCEEGAKATAWEITTRRANRAFFAAHALQELEQWSDHDLEEQGRLTHPMRWNSATDKYEPVSWDEAFDEIGRELRSIPPQQVDFYTSGRASLETSYMYQLFARIFGSNNLPDSSNMCHESTSVGLPESIGATVGTAILSDFQNCDCIFYLAQNVATSSPRMLHDLQDAADRGVRIVTFNPLREAGLERFINPQMPSQMLTGRSTPISSEYFQVKNGGDIAALFGVCKALIEADDALKAIGASKVSGSDAVPDKPDNAAAVAFAASIAAADKKHVLDHDFINTHTSGFEEFADTARRHDWAELERVSGLTREQMIQAARIYAHSEAVLMIYGMGLTQHVMGVQNVHMVANLALLRGNVGKPGANICAVRGHSNVQGQRTVGITEKPALVPLDKLSVLYHFEPPRWEGRSTVDTCKAIMQGEAKAFVGLGGNFLRAVPETEAMEEAWRKLRLSVQIATKLNRSHVIHGEIAYLLPCLGRIEIDDQASGPQAVSIESSVAHFHGSRGRAKPASDELLSEPAIIAGMAKATLTKGRVPWDEWVGDYSKIRDAIEATYPETFRDFNKRMFQPGGIPRPVPARERKWTTANQKANFITPPRLFPELDIGSGAGEVLNLTTLRANDQFNTTIYAYGDRYRGVKGTRKVVFMNEEDILRLGFKEGDFVDLTTAIEVAKMRRVTDFKVVRHDIPAGCCAAYYPEANPLFPLAHHDAKAKTPSYKLLPVRLSLSAQSSRS</sequence>
<evidence type="ECO:0000256" key="6">
    <source>
        <dbReference type="ARBA" id="ARBA00022723"/>
    </source>
</evidence>
<comment type="similarity">
    <text evidence="3">Belongs to the prokaryotic molybdopterin-containing oxidoreductase family.</text>
</comment>
<accession>A0A7X6IWY9</accession>
<geneLocation type="plasmid" evidence="10 11">
    <name>pBS3d</name>
</geneLocation>
<keyword evidence="4" id="KW-0004">4Fe-4S</keyword>
<dbReference type="EMBL" id="CP064935">
    <property type="protein sequence ID" value="QPK12976.1"/>
    <property type="molecule type" value="Genomic_DNA"/>
</dbReference>
<evidence type="ECO:0000313" key="11">
    <source>
        <dbReference type="Proteomes" id="UP000540266"/>
    </source>
</evidence>
<dbReference type="AlphaFoldDB" id="A0A7X6IWY9"/>
<keyword evidence="5" id="KW-0500">Molybdenum</keyword>
<dbReference type="NCBIfam" id="TIGR01701">
    <property type="entry name" value="Fdhalpha-like"/>
    <property type="match status" value="1"/>
</dbReference>
<evidence type="ECO:0000256" key="8">
    <source>
        <dbReference type="ARBA" id="ARBA00023004"/>
    </source>
</evidence>
<dbReference type="PANTHER" id="PTHR43105:SF4">
    <property type="entry name" value="PROTEIN YDEP"/>
    <property type="match status" value="1"/>
</dbReference>
<dbReference type="InterPro" id="IPR006656">
    <property type="entry name" value="Mopterin_OxRdtase"/>
</dbReference>
<comment type="cofactor">
    <cofactor evidence="1">
        <name>Mo-bis(molybdopterin guanine dinucleotide)</name>
        <dbReference type="ChEBI" id="CHEBI:60539"/>
    </cofactor>
</comment>
<dbReference type="InterPro" id="IPR009010">
    <property type="entry name" value="Asp_de-COase-like_dom_sf"/>
</dbReference>
<dbReference type="PANTHER" id="PTHR43105">
    <property type="entry name" value="RESPIRATORY NITRATE REDUCTASE"/>
    <property type="match status" value="1"/>
</dbReference>
<dbReference type="InterPro" id="IPR050123">
    <property type="entry name" value="Prok_molybdopt-oxidoreductase"/>
</dbReference>
<dbReference type="GO" id="GO:0030151">
    <property type="term" value="F:molybdenum ion binding"/>
    <property type="evidence" value="ECO:0007669"/>
    <property type="project" value="InterPro"/>
</dbReference>
<organism evidence="10 11">
    <name type="scientific">Rhizobium phaseoli</name>
    <dbReference type="NCBI Taxonomy" id="396"/>
    <lineage>
        <taxon>Bacteria</taxon>
        <taxon>Pseudomonadati</taxon>
        <taxon>Pseudomonadota</taxon>
        <taxon>Alphaproteobacteria</taxon>
        <taxon>Hyphomicrobiales</taxon>
        <taxon>Rhizobiaceae</taxon>
        <taxon>Rhizobium/Agrobacterium group</taxon>
        <taxon>Rhizobium</taxon>
    </lineage>
</organism>
<gene>
    <name evidence="10" type="ORF">HER27_028835</name>
</gene>
<evidence type="ECO:0000313" key="10">
    <source>
        <dbReference type="EMBL" id="QPK12976.1"/>
    </source>
</evidence>
<dbReference type="Gene3D" id="3.40.50.740">
    <property type="match status" value="2"/>
</dbReference>
<evidence type="ECO:0000256" key="2">
    <source>
        <dbReference type="ARBA" id="ARBA00001966"/>
    </source>
</evidence>
<keyword evidence="10" id="KW-0614">Plasmid</keyword>
<name>A0A7X6IWY9_9HYPH</name>
<reference evidence="10 11" key="1">
    <citation type="submission" date="2020-11" db="EMBL/GenBank/DDBJ databases">
        <title>Indigenous Rhizobia Nodulating Common beans in Western Kenya.</title>
        <authorList>
            <person name="Wekesa C.S."/>
            <person name="Oelmueller R."/>
            <person name="Furch A.C."/>
        </authorList>
    </citation>
    <scope>NUCLEOTIDE SEQUENCE [LARGE SCALE GENOMIC DNA]</scope>
    <source>
        <strain evidence="11">BS3</strain>
        <plasmid evidence="10 11">pBS3d</plasmid>
    </source>
</reference>
<dbReference type="InterPro" id="IPR037951">
    <property type="entry name" value="MopB_CT_YdeP"/>
</dbReference>
<dbReference type="CDD" id="cd02767">
    <property type="entry name" value="MopB_ydeP"/>
    <property type="match status" value="1"/>
</dbReference>
<dbReference type="SUPFAM" id="SSF53706">
    <property type="entry name" value="Formate dehydrogenase/DMSO reductase, domains 1-3"/>
    <property type="match status" value="1"/>
</dbReference>
<dbReference type="SUPFAM" id="SSF50692">
    <property type="entry name" value="ADC-like"/>
    <property type="match status" value="1"/>
</dbReference>
<dbReference type="InterPro" id="IPR006657">
    <property type="entry name" value="MoPterin_dinucl-bd_dom"/>
</dbReference>
<dbReference type="Pfam" id="PF00384">
    <property type="entry name" value="Molybdopterin"/>
    <property type="match status" value="1"/>
</dbReference>
<dbReference type="InterPro" id="IPR041953">
    <property type="entry name" value="YdeP_MopB"/>
</dbReference>
<evidence type="ECO:0000256" key="7">
    <source>
        <dbReference type="ARBA" id="ARBA00023002"/>
    </source>
</evidence>
<dbReference type="GO" id="GO:0045333">
    <property type="term" value="P:cellular respiration"/>
    <property type="evidence" value="ECO:0007669"/>
    <property type="project" value="UniProtKB-ARBA"/>
</dbReference>
<dbReference type="RefSeq" id="WP_064830252.1">
    <property type="nucleotide sequence ID" value="NZ_CP013536.1"/>
</dbReference>
<keyword evidence="6" id="KW-0479">Metal-binding</keyword>
<dbReference type="Pfam" id="PF01568">
    <property type="entry name" value="Molydop_binding"/>
    <property type="match status" value="1"/>
</dbReference>